<evidence type="ECO:0000313" key="2">
    <source>
        <dbReference type="Proteomes" id="UP000182379"/>
    </source>
</evidence>
<reference evidence="1 2" key="1">
    <citation type="submission" date="2016-10" db="EMBL/GenBank/DDBJ databases">
        <authorList>
            <person name="Varghese N."/>
            <person name="Submissions S."/>
        </authorList>
    </citation>
    <scope>NUCLEOTIDE SEQUENCE [LARGE SCALE GENOMIC DNA]</scope>
    <source>
        <strain evidence="1 2">WCC6</strain>
    </source>
</reference>
<dbReference type="EMBL" id="FNOP01000009">
    <property type="protein sequence ID" value="SDW92933.1"/>
    <property type="molecule type" value="Genomic_DNA"/>
</dbReference>
<organism evidence="1 2">
    <name type="scientific">Acidaminococcus fermentans</name>
    <dbReference type="NCBI Taxonomy" id="905"/>
    <lineage>
        <taxon>Bacteria</taxon>
        <taxon>Bacillati</taxon>
        <taxon>Bacillota</taxon>
        <taxon>Negativicutes</taxon>
        <taxon>Acidaminococcales</taxon>
        <taxon>Acidaminococcaceae</taxon>
        <taxon>Acidaminococcus</taxon>
    </lineage>
</organism>
<proteinExistence type="predicted"/>
<sequence>MDEKLRENLEAAGCPDEVIRKVQQMEGTQQQTLELRKYRRCLLEKVHREQERLTNLDYLLYQLEKQA</sequence>
<dbReference type="RefSeq" id="WP_012937928.1">
    <property type="nucleotide sequence ID" value="NZ_CALAKB010000044.1"/>
</dbReference>
<accession>A0A1H2XJ78</accession>
<evidence type="ECO:0000313" key="1">
    <source>
        <dbReference type="EMBL" id="SDW92933.1"/>
    </source>
</evidence>
<dbReference type="GeneID" id="78334294"/>
<name>A0A1H2XJ78_ACIFE</name>
<comment type="caution">
    <text evidence="1">The sequence shown here is derived from an EMBL/GenBank/DDBJ whole genome shotgun (WGS) entry which is preliminary data.</text>
</comment>
<protein>
    <submittedName>
        <fullName evidence="1">Uncharacterized protein</fullName>
    </submittedName>
</protein>
<gene>
    <name evidence="1" type="ORF">SAMN05216495_1094</name>
</gene>
<dbReference type="Proteomes" id="UP000182379">
    <property type="component" value="Unassembled WGS sequence"/>
</dbReference>
<dbReference type="AlphaFoldDB" id="A0A1H2XJ78"/>